<keyword evidence="2 4" id="KW-0863">Zinc-finger</keyword>
<keyword evidence="10" id="KW-1185">Reference proteome</keyword>
<dbReference type="GO" id="GO:0016567">
    <property type="term" value="P:protein ubiquitination"/>
    <property type="evidence" value="ECO:0007669"/>
    <property type="project" value="TreeGrafter"/>
</dbReference>
<evidence type="ECO:0000256" key="4">
    <source>
        <dbReference type="PROSITE-ProRule" id="PRU00502"/>
    </source>
</evidence>
<evidence type="ECO:0000256" key="6">
    <source>
        <dbReference type="SAM" id="MobiDB-lite"/>
    </source>
</evidence>
<feature type="coiled-coil region" evidence="5">
    <location>
        <begin position="496"/>
        <end position="597"/>
    </location>
</feature>
<keyword evidence="5" id="KW-0175">Coiled coil</keyword>
<evidence type="ECO:0000259" key="8">
    <source>
        <dbReference type="PROSITE" id="PS50271"/>
    </source>
</evidence>
<evidence type="ECO:0000259" key="7">
    <source>
        <dbReference type="PROSITE" id="PS50089"/>
    </source>
</evidence>
<dbReference type="InterPro" id="IPR001607">
    <property type="entry name" value="Znf_UBP"/>
</dbReference>
<dbReference type="Proteomes" id="UP001162480">
    <property type="component" value="Chromosome 1"/>
</dbReference>
<dbReference type="CDD" id="cd16457">
    <property type="entry name" value="RING-H2_BRAP2"/>
    <property type="match status" value="1"/>
</dbReference>
<evidence type="ECO:0000256" key="5">
    <source>
        <dbReference type="SAM" id="Coils"/>
    </source>
</evidence>
<feature type="domain" description="UBP-type" evidence="8">
    <location>
        <begin position="353"/>
        <end position="445"/>
    </location>
</feature>
<dbReference type="Pfam" id="PF07576">
    <property type="entry name" value="BRAP2"/>
    <property type="match status" value="1"/>
</dbReference>
<evidence type="ECO:0000256" key="3">
    <source>
        <dbReference type="ARBA" id="ARBA00022833"/>
    </source>
</evidence>
<evidence type="ECO:0000313" key="9">
    <source>
        <dbReference type="EMBL" id="CAI9715615.1"/>
    </source>
</evidence>
<dbReference type="Pfam" id="PF02148">
    <property type="entry name" value="zf-UBP"/>
    <property type="match status" value="1"/>
</dbReference>
<dbReference type="InterPro" id="IPR001841">
    <property type="entry name" value="Znf_RING"/>
</dbReference>
<keyword evidence="3" id="KW-0862">Zinc</keyword>
<keyword evidence="1" id="KW-0479">Metal-binding</keyword>
<dbReference type="EMBL" id="OX597814">
    <property type="protein sequence ID" value="CAI9715615.1"/>
    <property type="molecule type" value="Genomic_DNA"/>
</dbReference>
<accession>A0AA36AGA1</accession>
<dbReference type="PROSITE" id="PS50089">
    <property type="entry name" value="ZF_RING_2"/>
    <property type="match status" value="1"/>
</dbReference>
<reference evidence="9" key="1">
    <citation type="submission" date="2023-08" db="EMBL/GenBank/DDBJ databases">
        <authorList>
            <person name="Alioto T."/>
            <person name="Alioto T."/>
            <person name="Gomez Garrido J."/>
        </authorList>
    </citation>
    <scope>NUCLEOTIDE SEQUENCE</scope>
</reference>
<dbReference type="SMART" id="SM00184">
    <property type="entry name" value="RING"/>
    <property type="match status" value="1"/>
</dbReference>
<dbReference type="PROSITE" id="PS50271">
    <property type="entry name" value="ZF_UBP"/>
    <property type="match status" value="1"/>
</dbReference>
<dbReference type="PANTHER" id="PTHR24007">
    <property type="entry name" value="BRCA1-ASSOCIATED PROTEIN"/>
    <property type="match status" value="1"/>
</dbReference>
<feature type="region of interest" description="Disordered" evidence="6">
    <location>
        <begin position="79"/>
        <end position="156"/>
    </location>
</feature>
<dbReference type="CDD" id="cd12718">
    <property type="entry name" value="RRM_BRAP2"/>
    <property type="match status" value="1"/>
</dbReference>
<evidence type="ECO:0000313" key="10">
    <source>
        <dbReference type="Proteomes" id="UP001162480"/>
    </source>
</evidence>
<dbReference type="SMART" id="SM00290">
    <property type="entry name" value="ZnF_UBP"/>
    <property type="match status" value="1"/>
</dbReference>
<organism evidence="9 10">
    <name type="scientific">Octopus vulgaris</name>
    <name type="common">Common octopus</name>
    <dbReference type="NCBI Taxonomy" id="6645"/>
    <lineage>
        <taxon>Eukaryota</taxon>
        <taxon>Metazoa</taxon>
        <taxon>Spiralia</taxon>
        <taxon>Lophotrochozoa</taxon>
        <taxon>Mollusca</taxon>
        <taxon>Cephalopoda</taxon>
        <taxon>Coleoidea</taxon>
        <taxon>Octopodiformes</taxon>
        <taxon>Octopoda</taxon>
        <taxon>Incirrata</taxon>
        <taxon>Octopodidae</taxon>
        <taxon>Octopus</taxon>
    </lineage>
</organism>
<proteinExistence type="predicted"/>
<dbReference type="PANTHER" id="PTHR24007:SF7">
    <property type="entry name" value="BRCA1-ASSOCIATED PROTEIN"/>
    <property type="match status" value="1"/>
</dbReference>
<evidence type="ECO:0000256" key="2">
    <source>
        <dbReference type="ARBA" id="ARBA00022771"/>
    </source>
</evidence>
<dbReference type="Pfam" id="PF13639">
    <property type="entry name" value="zf-RING_2"/>
    <property type="match status" value="1"/>
</dbReference>
<dbReference type="InterPro" id="IPR034932">
    <property type="entry name" value="BRAP2_RRM"/>
</dbReference>
<name>A0AA36AGA1_OCTVU</name>
<dbReference type="GO" id="GO:0005737">
    <property type="term" value="C:cytoplasm"/>
    <property type="evidence" value="ECO:0007669"/>
    <property type="project" value="TreeGrafter"/>
</dbReference>
<dbReference type="GO" id="GO:0008270">
    <property type="term" value="F:zinc ion binding"/>
    <property type="evidence" value="ECO:0007669"/>
    <property type="project" value="UniProtKB-KW"/>
</dbReference>
<dbReference type="SUPFAM" id="SSF57850">
    <property type="entry name" value="RING/U-box"/>
    <property type="match status" value="2"/>
</dbReference>
<gene>
    <name evidence="9" type="ORF">OCTVUL_1B028727</name>
</gene>
<protein>
    <submittedName>
        <fullName evidence="9">BRCA1-associated protein-like</fullName>
    </submittedName>
</protein>
<feature type="domain" description="RING-type" evidence="7">
    <location>
        <begin position="316"/>
        <end position="356"/>
    </location>
</feature>
<dbReference type="InterPro" id="IPR013083">
    <property type="entry name" value="Znf_RING/FYVE/PHD"/>
</dbReference>
<sequence length="893" mass="100962">MLVSLAILRIEVNDDYLVPSSFKYKAPYYKMPVEKEGTKSHITFAAALSIGTKHELSGSEKEIIDKTRGCRADSEISIETYSNEENSKTERDTSKKTSDTSHFKNSKKTHEANVISYGKKLPGGDDDDDDEHSEKSSSQESSKVASNCRDPSCSSGETMHYNSNNFTTRHKNPNSSSIHFFSGNPMVEVTKGILHIYKDNQMVLLKEDLPRSEMICMLGVSASYTIHDLLRFTASVSAGVESMRIIRDSTPNQYMVLVKFKTQELADEFYSAFNNTQFNSIESDICHLVYIAKIETMKSSEGAGLPIPGLTELPNCPVCLERMDESVEGILTILCNHAFHVTCLAQWGYTSCPVCRYCQTPEEVPDNRCLECGSQESLWICLICGHVGCGRYVGRHAYRHFQETQHTYAMQLGNNKVWDYAGDNYVHRLVQNKTDGKLVEVDERGNAVYEKLDALTLEYTYLLTSQLESQRLYFEEKIARVEQDALLQVKAGESRHKQMVDEHNRMEEALERVNRLKNQTEKKCTQYHSQLSKVMRELQEERAMNKSLQENQSVWQEKVAKLETRVKEINETKTQEIQELQEQLRDMMFHLEAQQKLTRQEGLEEISQEEIQGGQEETRAKLAATQEQSQRYYNKHAQYLPEMLGGQHVHTQDPITKTWIPAQIDMWLRYFAILFSILINAECSNVCSSVQTSAMASRCLDQQLGNIGSQLQIGSIVAASIQQYHYVCGNLPEFVSCLQTIYTGSCQMTNATAQTNIQQQTQFLSWVCNKAFGLLMAVIPCLSNPSTKQSLQDCGSGVSNNCSTLNNMVLCRMNVANKCSYDAMQFTRSYWEITLRLKRNILNCPPPTYGMSTMSPTGILCSAAAVGSVYSPVLIPVSFLLAKLLFQSVPDIE</sequence>
<dbReference type="InterPro" id="IPR011422">
    <property type="entry name" value="BRAP2/ETP1_RRM"/>
</dbReference>
<evidence type="ECO:0000256" key="1">
    <source>
        <dbReference type="ARBA" id="ARBA00022723"/>
    </source>
</evidence>
<dbReference type="Gene3D" id="3.30.40.10">
    <property type="entry name" value="Zinc/RING finger domain, C3HC4 (zinc finger)"/>
    <property type="match status" value="2"/>
</dbReference>
<feature type="compositionally biased region" description="Basic and acidic residues" evidence="6">
    <location>
        <begin position="85"/>
        <end position="102"/>
    </location>
</feature>
<dbReference type="GO" id="GO:0007265">
    <property type="term" value="P:Ras protein signal transduction"/>
    <property type="evidence" value="ECO:0007669"/>
    <property type="project" value="TreeGrafter"/>
</dbReference>
<dbReference type="AlphaFoldDB" id="A0AA36AGA1"/>
<dbReference type="GO" id="GO:0061630">
    <property type="term" value="F:ubiquitin protein ligase activity"/>
    <property type="evidence" value="ECO:0007669"/>
    <property type="project" value="TreeGrafter"/>
</dbReference>
<dbReference type="InterPro" id="IPR047243">
    <property type="entry name" value="RING-H2_BRAP2"/>
</dbReference>
<dbReference type="FunFam" id="3.30.40.10:FF:000159">
    <property type="entry name" value="BRCA1-associated protein-like"/>
    <property type="match status" value="1"/>
</dbReference>